<gene>
    <name evidence="2" type="ORF">EJ02DRAFT_332364</name>
</gene>
<name>A0A6A5T5G5_9PLEO</name>
<feature type="region of interest" description="Disordered" evidence="1">
    <location>
        <begin position="264"/>
        <end position="299"/>
    </location>
</feature>
<keyword evidence="3" id="KW-1185">Reference proteome</keyword>
<feature type="compositionally biased region" description="Polar residues" evidence="1">
    <location>
        <begin position="81"/>
        <end position="97"/>
    </location>
</feature>
<dbReference type="EMBL" id="ML975997">
    <property type="protein sequence ID" value="KAF1947853.1"/>
    <property type="molecule type" value="Genomic_DNA"/>
</dbReference>
<evidence type="ECO:0000256" key="1">
    <source>
        <dbReference type="SAM" id="MobiDB-lite"/>
    </source>
</evidence>
<feature type="region of interest" description="Disordered" evidence="1">
    <location>
        <begin position="81"/>
        <end position="148"/>
    </location>
</feature>
<organism evidence="2 3">
    <name type="scientific">Clathrospora elynae</name>
    <dbReference type="NCBI Taxonomy" id="706981"/>
    <lineage>
        <taxon>Eukaryota</taxon>
        <taxon>Fungi</taxon>
        <taxon>Dikarya</taxon>
        <taxon>Ascomycota</taxon>
        <taxon>Pezizomycotina</taxon>
        <taxon>Dothideomycetes</taxon>
        <taxon>Pleosporomycetidae</taxon>
        <taxon>Pleosporales</taxon>
        <taxon>Diademaceae</taxon>
        <taxon>Clathrospora</taxon>
    </lineage>
</organism>
<feature type="region of interest" description="Disordered" evidence="1">
    <location>
        <begin position="325"/>
        <end position="358"/>
    </location>
</feature>
<dbReference type="OrthoDB" id="4507572at2759"/>
<accession>A0A6A5T5G5</accession>
<evidence type="ECO:0000313" key="2">
    <source>
        <dbReference type="EMBL" id="KAF1947853.1"/>
    </source>
</evidence>
<feature type="region of interest" description="Disordered" evidence="1">
    <location>
        <begin position="189"/>
        <end position="217"/>
    </location>
</feature>
<feature type="compositionally biased region" description="Polar residues" evidence="1">
    <location>
        <begin position="192"/>
        <end position="204"/>
    </location>
</feature>
<feature type="compositionally biased region" description="Polar residues" evidence="1">
    <location>
        <begin position="341"/>
        <end position="356"/>
    </location>
</feature>
<dbReference type="PANTHER" id="PTHR42023:SF1">
    <property type="entry name" value="BHLH DOMAIN-CONTAINING PROTEIN"/>
    <property type="match status" value="1"/>
</dbReference>
<dbReference type="Proteomes" id="UP000800038">
    <property type="component" value="Unassembled WGS sequence"/>
</dbReference>
<feature type="compositionally biased region" description="Polar residues" evidence="1">
    <location>
        <begin position="283"/>
        <end position="298"/>
    </location>
</feature>
<dbReference type="AlphaFoldDB" id="A0A6A5T5G5"/>
<sequence>MWKRLQGHVREKERPAAQIGNPVLLETTYDENQLRRNPNVTDLQNGRYQYNAPALSYSLSPQDLPDYRASEVPTASSVHFLPSQDTYYDNPTVTSPSAYEGISPPSSPEPDHHLSSLSSQPRRFRSMRDVSPIGENRKKQEGDSHMGSHIPVLRRVLPALQTGDLQSGPKQKFWDGKLAPNNKVKWDDYSGEPSSVGKSQSVTPGNYAKGAASSGRRAMGYQVSVTGPEKRNVSLGERVGQFASRQSPPPVQPWSRASGRSEIAPPLKYQPASNPVQIPRKSLSPTAERTDPQTSNTLAAPIDRAPKTADTQPVITETRDFEMHNDPIKPIAPLKVGMKSSPRSGLTSPTSPTNQGLGIHPFAYNSPVTPTTRNQQQQSPITALNTPTEAALHPTQRTATPPYTNIENKASRETKNKEKEAPNSRFSWTTYNSATTYQHSPPPSPPLISSSIFVPKPRVVTGPESAASSILSRRRPVPHADRFPEPLPVRKLADVDTPGTAKITTMHSPISEPPSPSALSTFSTATTGTFKALPQPPTTLSALDHISLLESQIEDLRIRRNNVYRLLSDLNNAAPPNPLITDFKKSRLVEQRKRAFEDELSEIRREEHDVGLKLHRAWKKREREDPNQAGSALWVRRVTS</sequence>
<feature type="compositionally biased region" description="Polar residues" evidence="1">
    <location>
        <begin position="395"/>
        <end position="408"/>
    </location>
</feature>
<feature type="region of interest" description="Disordered" evidence="1">
    <location>
        <begin position="465"/>
        <end position="485"/>
    </location>
</feature>
<evidence type="ECO:0000313" key="3">
    <source>
        <dbReference type="Proteomes" id="UP000800038"/>
    </source>
</evidence>
<feature type="compositionally biased region" description="Basic and acidic residues" evidence="1">
    <location>
        <begin position="409"/>
        <end position="422"/>
    </location>
</feature>
<dbReference type="PANTHER" id="PTHR42023">
    <property type="entry name" value="BHLH DOMAIN-CONTAINING PROTEIN"/>
    <property type="match status" value="1"/>
</dbReference>
<feature type="compositionally biased region" description="Basic and acidic residues" evidence="1">
    <location>
        <begin position="135"/>
        <end position="146"/>
    </location>
</feature>
<feature type="region of interest" description="Disordered" evidence="1">
    <location>
        <begin position="386"/>
        <end position="426"/>
    </location>
</feature>
<proteinExistence type="predicted"/>
<reference evidence="2" key="1">
    <citation type="journal article" date="2020" name="Stud. Mycol.">
        <title>101 Dothideomycetes genomes: a test case for predicting lifestyles and emergence of pathogens.</title>
        <authorList>
            <person name="Haridas S."/>
            <person name="Albert R."/>
            <person name="Binder M."/>
            <person name="Bloem J."/>
            <person name="Labutti K."/>
            <person name="Salamov A."/>
            <person name="Andreopoulos B."/>
            <person name="Baker S."/>
            <person name="Barry K."/>
            <person name="Bills G."/>
            <person name="Bluhm B."/>
            <person name="Cannon C."/>
            <person name="Castanera R."/>
            <person name="Culley D."/>
            <person name="Daum C."/>
            <person name="Ezra D."/>
            <person name="Gonzalez J."/>
            <person name="Henrissat B."/>
            <person name="Kuo A."/>
            <person name="Liang C."/>
            <person name="Lipzen A."/>
            <person name="Lutzoni F."/>
            <person name="Magnuson J."/>
            <person name="Mondo S."/>
            <person name="Nolan M."/>
            <person name="Ohm R."/>
            <person name="Pangilinan J."/>
            <person name="Park H.-J."/>
            <person name="Ramirez L."/>
            <person name="Alfaro M."/>
            <person name="Sun H."/>
            <person name="Tritt A."/>
            <person name="Yoshinaga Y."/>
            <person name="Zwiers L.-H."/>
            <person name="Turgeon B."/>
            <person name="Goodwin S."/>
            <person name="Spatafora J."/>
            <person name="Crous P."/>
            <person name="Grigoriev I."/>
        </authorList>
    </citation>
    <scope>NUCLEOTIDE SEQUENCE</scope>
    <source>
        <strain evidence="2">CBS 161.51</strain>
    </source>
</reference>
<protein>
    <submittedName>
        <fullName evidence="2">Uncharacterized protein</fullName>
    </submittedName>
</protein>